<keyword evidence="3" id="KW-1185">Reference proteome</keyword>
<reference evidence="1" key="3">
    <citation type="submission" date="2020-06" db="EMBL/GenBank/DDBJ databases">
        <title>Helianthus annuus Genome sequencing and assembly Release 2.</title>
        <authorList>
            <person name="Gouzy J."/>
            <person name="Langlade N."/>
            <person name="Munos S."/>
        </authorList>
    </citation>
    <scope>NUCLEOTIDE SEQUENCE</scope>
    <source>
        <tissue evidence="1">Leaves</tissue>
    </source>
</reference>
<evidence type="ECO:0000313" key="3">
    <source>
        <dbReference type="Proteomes" id="UP000215914"/>
    </source>
</evidence>
<dbReference type="AlphaFoldDB" id="A0A251TT20"/>
<proteinExistence type="predicted"/>
<sequence length="52" mass="5920">MLQHLEIFEKSYVFCLIVPELSQISLNVVILALQIELSLIVGNINRKPLIDV</sequence>
<dbReference type="Gramene" id="mRNA:HanXRQr2_Chr17g0818961">
    <property type="protein sequence ID" value="mRNA:HanXRQr2_Chr17g0818961"/>
    <property type="gene ID" value="HanXRQr2_Chr17g0818961"/>
</dbReference>
<reference evidence="1 3" key="1">
    <citation type="journal article" date="2017" name="Nature">
        <title>The sunflower genome provides insights into oil metabolism, flowering and Asterid evolution.</title>
        <authorList>
            <person name="Badouin H."/>
            <person name="Gouzy J."/>
            <person name="Grassa C.J."/>
            <person name="Murat F."/>
            <person name="Staton S.E."/>
            <person name="Cottret L."/>
            <person name="Lelandais-Briere C."/>
            <person name="Owens G.L."/>
            <person name="Carrere S."/>
            <person name="Mayjonade B."/>
            <person name="Legrand L."/>
            <person name="Gill N."/>
            <person name="Kane N.C."/>
            <person name="Bowers J.E."/>
            <person name="Hubner S."/>
            <person name="Bellec A."/>
            <person name="Berard A."/>
            <person name="Berges H."/>
            <person name="Blanchet N."/>
            <person name="Boniface M.C."/>
            <person name="Brunel D."/>
            <person name="Catrice O."/>
            <person name="Chaidir N."/>
            <person name="Claudel C."/>
            <person name="Donnadieu C."/>
            <person name="Faraut T."/>
            <person name="Fievet G."/>
            <person name="Helmstetter N."/>
            <person name="King M."/>
            <person name="Knapp S.J."/>
            <person name="Lai Z."/>
            <person name="Le Paslier M.C."/>
            <person name="Lippi Y."/>
            <person name="Lorenzon L."/>
            <person name="Mandel J.R."/>
            <person name="Marage G."/>
            <person name="Marchand G."/>
            <person name="Marquand E."/>
            <person name="Bret-Mestries E."/>
            <person name="Morien E."/>
            <person name="Nambeesan S."/>
            <person name="Nguyen T."/>
            <person name="Pegot-Espagnet P."/>
            <person name="Pouilly N."/>
            <person name="Raftis F."/>
            <person name="Sallet E."/>
            <person name="Schiex T."/>
            <person name="Thomas J."/>
            <person name="Vandecasteele C."/>
            <person name="Vares D."/>
            <person name="Vear F."/>
            <person name="Vautrin S."/>
            <person name="Crespi M."/>
            <person name="Mangin B."/>
            <person name="Burke J.M."/>
            <person name="Salse J."/>
            <person name="Munos S."/>
            <person name="Vincourt P."/>
            <person name="Rieseberg L.H."/>
            <person name="Langlade N.B."/>
        </authorList>
    </citation>
    <scope>NUCLEOTIDE SEQUENCE [LARGE SCALE GENOMIC DNA]</scope>
    <source>
        <strain evidence="3">cv. SF193</strain>
        <tissue evidence="1">Leaves</tissue>
    </source>
</reference>
<evidence type="ECO:0000313" key="1">
    <source>
        <dbReference type="EMBL" id="KAF5756788.1"/>
    </source>
</evidence>
<reference evidence="2" key="2">
    <citation type="submission" date="2017-02" db="EMBL/GenBank/DDBJ databases">
        <title>Sunflower complete genome.</title>
        <authorList>
            <person name="Langlade N."/>
            <person name="Munos S."/>
        </authorList>
    </citation>
    <scope>NUCLEOTIDE SEQUENCE [LARGE SCALE GENOMIC DNA]</scope>
    <source>
        <tissue evidence="2">Leaves</tissue>
    </source>
</reference>
<protein>
    <submittedName>
        <fullName evidence="2">Uncharacterized protein</fullName>
    </submittedName>
</protein>
<dbReference type="EMBL" id="CM007898">
    <property type="protein sequence ID" value="OTG13722.1"/>
    <property type="molecule type" value="Genomic_DNA"/>
</dbReference>
<gene>
    <name evidence="2" type="ORF">HannXRQ_Chr09g0241331</name>
    <name evidence="1" type="ORF">HanXRQr2_Chr17g0818961</name>
</gene>
<evidence type="ECO:0000313" key="2">
    <source>
        <dbReference type="EMBL" id="OTG13722.1"/>
    </source>
</evidence>
<dbReference type="EMBL" id="MNCJ02000332">
    <property type="protein sequence ID" value="KAF5756788.1"/>
    <property type="molecule type" value="Genomic_DNA"/>
</dbReference>
<dbReference type="InParanoid" id="A0A251TT20"/>
<organism evidence="2 3">
    <name type="scientific">Helianthus annuus</name>
    <name type="common">Common sunflower</name>
    <dbReference type="NCBI Taxonomy" id="4232"/>
    <lineage>
        <taxon>Eukaryota</taxon>
        <taxon>Viridiplantae</taxon>
        <taxon>Streptophyta</taxon>
        <taxon>Embryophyta</taxon>
        <taxon>Tracheophyta</taxon>
        <taxon>Spermatophyta</taxon>
        <taxon>Magnoliopsida</taxon>
        <taxon>eudicotyledons</taxon>
        <taxon>Gunneridae</taxon>
        <taxon>Pentapetalae</taxon>
        <taxon>asterids</taxon>
        <taxon>campanulids</taxon>
        <taxon>Asterales</taxon>
        <taxon>Asteraceae</taxon>
        <taxon>Asteroideae</taxon>
        <taxon>Heliantheae alliance</taxon>
        <taxon>Heliantheae</taxon>
        <taxon>Helianthus</taxon>
    </lineage>
</organism>
<dbReference type="Proteomes" id="UP000215914">
    <property type="component" value="Chromosome 9"/>
</dbReference>
<accession>A0A251TT20</accession>
<name>A0A251TT20_HELAN</name>